<dbReference type="EMBL" id="LSRX01000048">
    <property type="protein sequence ID" value="OLQ12118.1"/>
    <property type="molecule type" value="Genomic_DNA"/>
</dbReference>
<dbReference type="InterPro" id="IPR002937">
    <property type="entry name" value="Amino_oxidase"/>
</dbReference>
<organism evidence="1 2">
    <name type="scientific">Symbiodinium microadriaticum</name>
    <name type="common">Dinoflagellate</name>
    <name type="synonym">Zooxanthella microadriatica</name>
    <dbReference type="NCBI Taxonomy" id="2951"/>
    <lineage>
        <taxon>Eukaryota</taxon>
        <taxon>Sar</taxon>
        <taxon>Alveolata</taxon>
        <taxon>Dinophyceae</taxon>
        <taxon>Suessiales</taxon>
        <taxon>Symbiodiniaceae</taxon>
        <taxon>Symbiodinium</taxon>
    </lineage>
</organism>
<dbReference type="GO" id="GO:0016491">
    <property type="term" value="F:oxidoreductase activity"/>
    <property type="evidence" value="ECO:0007669"/>
    <property type="project" value="InterPro"/>
</dbReference>
<accession>A0A1Q9EXE2</accession>
<name>A0A1Q9EXE2_SYMMI</name>
<dbReference type="PRINTS" id="PR00419">
    <property type="entry name" value="ADXRDTASE"/>
</dbReference>
<dbReference type="Gene3D" id="3.50.50.60">
    <property type="entry name" value="FAD/NAD(P)-binding domain"/>
    <property type="match status" value="2"/>
</dbReference>
<dbReference type="Gene3D" id="3.90.660.10">
    <property type="match status" value="1"/>
</dbReference>
<evidence type="ECO:0000313" key="1">
    <source>
        <dbReference type="EMBL" id="OLQ12118.1"/>
    </source>
</evidence>
<keyword evidence="2" id="KW-1185">Reference proteome</keyword>
<comment type="caution">
    <text evidence="1">The sequence shown here is derived from an EMBL/GenBank/DDBJ whole genome shotgun (WGS) entry which is preliminary data.</text>
</comment>
<dbReference type="PANTHER" id="PTHR42841">
    <property type="entry name" value="AMINE OXIDASE"/>
    <property type="match status" value="1"/>
</dbReference>
<dbReference type="OMA" id="RFFHLVW"/>
<reference evidence="1 2" key="1">
    <citation type="submission" date="2016-02" db="EMBL/GenBank/DDBJ databases">
        <title>Genome analysis of coral dinoflagellate symbionts highlights evolutionary adaptations to a symbiotic lifestyle.</title>
        <authorList>
            <person name="Aranda M."/>
            <person name="Li Y."/>
            <person name="Liew Y.J."/>
            <person name="Baumgarten S."/>
            <person name="Simakov O."/>
            <person name="Wilson M."/>
            <person name="Piel J."/>
            <person name="Ashoor H."/>
            <person name="Bougouffa S."/>
            <person name="Bajic V.B."/>
            <person name="Ryu T."/>
            <person name="Ravasi T."/>
            <person name="Bayer T."/>
            <person name="Micklem G."/>
            <person name="Kim H."/>
            <person name="Bhak J."/>
            <person name="Lajeunesse T.C."/>
            <person name="Voolstra C.R."/>
        </authorList>
    </citation>
    <scope>NUCLEOTIDE SEQUENCE [LARGE SCALE GENOMIC DNA]</scope>
    <source>
        <strain evidence="1 2">CCMP2467</strain>
    </source>
</reference>
<sequence>MSRRVGRVSVVAFLAAIHLRRCWIGWPPGSRRSPVTYRPEPTMRSGMKTAETSQNAEELGKRAQWNVGVIGAGVAGLVCARELRRAGLGVEVFEASDGVGGRVRTDVVPLPGATSSTMESAKRPFLLDRGFQILIEAYPEVRRQLDLKSLGLRGFVPGAVLAFGGGDLRIVADPTRSPKYLFRTLSAGIANFRDLFSLGILRLKQVFLERPYAALERSSAGARSTEDFLRDSLCLSSNLVERFLRPFFEAIYVTPLRDQSSACFEFVLRMLADGGTSLPSTGMQAIPAQLAEGLMIHLQSPVAEIRPNGLRVESGEWKDFDAVVVAADWPSAGKLASEISVAHGTQSSTWYFALPSPPPIKDPIIILNSTLQRESDSQRSRIVNVGFPSVVQDTYAPDGWDLAAVTIRGSCDVEESWVREELAALFGLGSLDTWQLLRVYNLGFHQPQQTRRLWPPREPFLGKSGVYLCGDHCAEPTLDSAMRSGRRAAEAILQASGQAENRCA</sequence>
<evidence type="ECO:0000313" key="2">
    <source>
        <dbReference type="Proteomes" id="UP000186817"/>
    </source>
</evidence>
<dbReference type="InterPro" id="IPR036188">
    <property type="entry name" value="FAD/NAD-bd_sf"/>
</dbReference>
<dbReference type="OrthoDB" id="5046242at2759"/>
<gene>
    <name evidence="1" type="primary">PPOX2</name>
    <name evidence="1" type="ORF">AK812_SmicGene3932</name>
</gene>
<dbReference type="AlphaFoldDB" id="A0A1Q9EXE2"/>
<proteinExistence type="predicted"/>
<dbReference type="Proteomes" id="UP000186817">
    <property type="component" value="Unassembled WGS sequence"/>
</dbReference>
<dbReference type="SUPFAM" id="SSF51905">
    <property type="entry name" value="FAD/NAD(P)-binding domain"/>
    <property type="match status" value="1"/>
</dbReference>
<protein>
    <submittedName>
        <fullName evidence="1">Protoporphyrinogen oxidase 2, chloroplastic/mitochondrial</fullName>
    </submittedName>
</protein>
<dbReference type="Pfam" id="PF01593">
    <property type="entry name" value="Amino_oxidase"/>
    <property type="match status" value="1"/>
</dbReference>
<dbReference type="Gene3D" id="1.10.405.10">
    <property type="entry name" value="Guanine Nucleotide Dissociation Inhibitor, domain 1"/>
    <property type="match status" value="1"/>
</dbReference>